<protein>
    <recommendedName>
        <fullName evidence="1">Aminoglycoside phosphotransferase domain-containing protein</fullName>
    </recommendedName>
</protein>
<proteinExistence type="predicted"/>
<keyword evidence="3" id="KW-1185">Reference proteome</keyword>
<dbReference type="InterPro" id="IPR002575">
    <property type="entry name" value="Aminoglycoside_PTrfase"/>
</dbReference>
<organism evidence="2 3">
    <name type="scientific">Parapedobacter defluvii</name>
    <dbReference type="NCBI Taxonomy" id="2045106"/>
    <lineage>
        <taxon>Bacteria</taxon>
        <taxon>Pseudomonadati</taxon>
        <taxon>Bacteroidota</taxon>
        <taxon>Sphingobacteriia</taxon>
        <taxon>Sphingobacteriales</taxon>
        <taxon>Sphingobacteriaceae</taxon>
        <taxon>Parapedobacter</taxon>
    </lineage>
</organism>
<name>A0ABQ1MRY9_9SPHI</name>
<evidence type="ECO:0000259" key="1">
    <source>
        <dbReference type="Pfam" id="PF01636"/>
    </source>
</evidence>
<dbReference type="PANTHER" id="PTHR21064">
    <property type="entry name" value="AMINOGLYCOSIDE PHOSPHOTRANSFERASE DOMAIN-CONTAINING PROTEIN-RELATED"/>
    <property type="match status" value="1"/>
</dbReference>
<dbReference type="InterPro" id="IPR011009">
    <property type="entry name" value="Kinase-like_dom_sf"/>
</dbReference>
<feature type="domain" description="Aminoglycoside phosphotransferase" evidence="1">
    <location>
        <begin position="55"/>
        <end position="301"/>
    </location>
</feature>
<dbReference type="Gene3D" id="3.90.1200.10">
    <property type="match status" value="1"/>
</dbReference>
<evidence type="ECO:0000313" key="3">
    <source>
        <dbReference type="Proteomes" id="UP000597338"/>
    </source>
</evidence>
<dbReference type="PANTHER" id="PTHR21064:SF5">
    <property type="entry name" value="SLR1880 PROTEIN"/>
    <property type="match status" value="1"/>
</dbReference>
<accession>A0ABQ1MRY9</accession>
<gene>
    <name evidence="2" type="ORF">GCM10011386_40060</name>
</gene>
<comment type="caution">
    <text evidence="2">The sequence shown here is derived from an EMBL/GenBank/DDBJ whole genome shotgun (WGS) entry which is preliminary data.</text>
</comment>
<dbReference type="InterPro" id="IPR050249">
    <property type="entry name" value="Pseudomonas-type_ThrB"/>
</dbReference>
<dbReference type="Proteomes" id="UP000597338">
    <property type="component" value="Unassembled WGS sequence"/>
</dbReference>
<reference evidence="3" key="1">
    <citation type="journal article" date="2019" name="Int. J. Syst. Evol. Microbiol.">
        <title>The Global Catalogue of Microorganisms (GCM) 10K type strain sequencing project: providing services to taxonomists for standard genome sequencing and annotation.</title>
        <authorList>
            <consortium name="The Broad Institute Genomics Platform"/>
            <consortium name="The Broad Institute Genome Sequencing Center for Infectious Disease"/>
            <person name="Wu L."/>
            <person name="Ma J."/>
        </authorList>
    </citation>
    <scope>NUCLEOTIDE SEQUENCE [LARGE SCALE GENOMIC DNA]</scope>
    <source>
        <strain evidence="3">CGMCC 1.15342</strain>
    </source>
</reference>
<dbReference type="SUPFAM" id="SSF56112">
    <property type="entry name" value="Protein kinase-like (PK-like)"/>
    <property type="match status" value="1"/>
</dbReference>
<dbReference type="EMBL" id="BMIK01000020">
    <property type="protein sequence ID" value="GGC43723.1"/>
    <property type="molecule type" value="Genomic_DNA"/>
</dbReference>
<sequence length="406" mass="46567">MPGFPLSENSANDCVRKRYGYYFSNVHIALMMRNFNLEQVSALASRFDIEGNVTDVSPFGSGHINDTYRVLTDGYNTDGYLLQRVNHHVFKNVKAVMENMQLVIRHLKEKYRQAGDQTVPVEKKVLTLIPTRENDPYLVDDAGNFWRMLILLADTRSYDIVETPQQAREGGRAFGQFQRLLSDLDVGNIHEVLPDFHHIGKRLDKLNHAVAADPVNRVAQASAELAAIKCRERRMHTILDLAADGILPIRITHNDTKFNNVLLDMHDKAQCVIDLDTVMPGYVAYDFGDAIRTIINRAAEDEADLSKITLNIPLFEAYVSGYFEEAHYFLTAEEVSSLIEGVLLLPYMQAVRFLTDFLEGDHYYKVHHADHNLQRTRAQLRLVEQLEVHEPELREIIDRVVRQYQK</sequence>
<evidence type="ECO:0000313" key="2">
    <source>
        <dbReference type="EMBL" id="GGC43723.1"/>
    </source>
</evidence>
<dbReference type="Pfam" id="PF01636">
    <property type="entry name" value="APH"/>
    <property type="match status" value="1"/>
</dbReference>